<sequence>MEGVEENETWERIAIVKSKKNTTINLEGTLENETGSINIRYLAPDGSENLIFSDEGTIKQNVEIKKGTGEIFFVGEEAENSIDFDLKICFPEEVRLTLVQNSLNDLVEPILDDIIPDEIIPDEIIPEDNEQKQYWRTADDWDMDNWPDGFGRINKGLYAKDLSIQLPVDNPGTAVIEAETKKGRIDLKIVDEKGNICFNKEDMGSDKYEVFLDHAGNYLIIINAECHTGSFNINMLREKE</sequence>
<dbReference type="Proteomes" id="UP000261166">
    <property type="component" value="Unassembled WGS sequence"/>
</dbReference>
<accession>A0A3E3HYI4</accession>
<keyword evidence="3" id="KW-1185">Reference proteome</keyword>
<evidence type="ECO:0000313" key="3">
    <source>
        <dbReference type="Proteomes" id="UP000260812"/>
    </source>
</evidence>
<protein>
    <submittedName>
        <fullName evidence="1">Uncharacterized protein</fullName>
    </submittedName>
</protein>
<dbReference type="EMBL" id="QVLU01000033">
    <property type="protein sequence ID" value="RGE65670.1"/>
    <property type="molecule type" value="Genomic_DNA"/>
</dbReference>
<gene>
    <name evidence="2" type="ORF">DWY69_25475</name>
    <name evidence="1" type="ORF">DXC51_22215</name>
</gene>
<dbReference type="AlphaFoldDB" id="A0A3E3HYI4"/>
<name>A0A3E3HYI4_9FIRM</name>
<dbReference type="Proteomes" id="UP000260812">
    <property type="component" value="Unassembled WGS sequence"/>
</dbReference>
<dbReference type="EMBL" id="QVLV01000020">
    <property type="protein sequence ID" value="RGE56877.1"/>
    <property type="molecule type" value="Genomic_DNA"/>
</dbReference>
<comment type="caution">
    <text evidence="1">The sequence shown here is derived from an EMBL/GenBank/DDBJ whole genome shotgun (WGS) entry which is preliminary data.</text>
</comment>
<reference evidence="1 4" key="1">
    <citation type="submission" date="2018-08" db="EMBL/GenBank/DDBJ databases">
        <title>A genome reference for cultivated species of the human gut microbiota.</title>
        <authorList>
            <person name="Zou Y."/>
            <person name="Xue W."/>
            <person name="Luo G."/>
        </authorList>
    </citation>
    <scope>NUCLEOTIDE SEQUENCE [LARGE SCALE GENOMIC DNA]</scope>
    <source>
        <strain evidence="2 4">AF26-4BH</strain>
        <strain evidence="1">TF05-5AC</strain>
    </source>
</reference>
<evidence type="ECO:0000313" key="2">
    <source>
        <dbReference type="EMBL" id="RGE65670.1"/>
    </source>
</evidence>
<evidence type="ECO:0000313" key="4">
    <source>
        <dbReference type="Proteomes" id="UP000261166"/>
    </source>
</evidence>
<evidence type="ECO:0000313" key="1">
    <source>
        <dbReference type="EMBL" id="RGE56877.1"/>
    </source>
</evidence>
<proteinExistence type="predicted"/>
<organism evidence="1 3">
    <name type="scientific">Eisenbergiella massiliensis</name>
    <dbReference type="NCBI Taxonomy" id="1720294"/>
    <lineage>
        <taxon>Bacteria</taxon>
        <taxon>Bacillati</taxon>
        <taxon>Bacillota</taxon>
        <taxon>Clostridia</taxon>
        <taxon>Lachnospirales</taxon>
        <taxon>Lachnospiraceae</taxon>
        <taxon>Eisenbergiella</taxon>
    </lineage>
</organism>